<dbReference type="GO" id="GO:0008360">
    <property type="term" value="P:regulation of cell shape"/>
    <property type="evidence" value="ECO:0007669"/>
    <property type="project" value="UniProtKB-KW"/>
</dbReference>
<evidence type="ECO:0000313" key="18">
    <source>
        <dbReference type="EMBL" id="QGG47231.1"/>
    </source>
</evidence>
<keyword evidence="12 17" id="KW-0046">Antibiotic resistance</keyword>
<feature type="transmembrane region" description="Helical" evidence="17">
    <location>
        <begin position="220"/>
        <end position="241"/>
    </location>
</feature>
<dbReference type="KEGG" id="hcv:FTV88_1079"/>
<dbReference type="HAMAP" id="MF_01006">
    <property type="entry name" value="Undec_diphosphatase"/>
    <property type="match status" value="1"/>
</dbReference>
<keyword evidence="7 17" id="KW-0378">Hydrolase</keyword>
<organism evidence="18 19">
    <name type="scientific">Heliorestis convoluta</name>
    <dbReference type="NCBI Taxonomy" id="356322"/>
    <lineage>
        <taxon>Bacteria</taxon>
        <taxon>Bacillati</taxon>
        <taxon>Bacillota</taxon>
        <taxon>Clostridia</taxon>
        <taxon>Eubacteriales</taxon>
        <taxon>Heliobacteriaceae</taxon>
        <taxon>Heliorestis</taxon>
    </lineage>
</organism>
<comment type="subcellular location">
    <subcellularLocation>
        <location evidence="1 17">Cell membrane</location>
        <topology evidence="1 17">Multi-pass membrane protein</topology>
    </subcellularLocation>
</comment>
<dbReference type="RefSeq" id="WP_153724654.1">
    <property type="nucleotide sequence ID" value="NZ_CP045875.1"/>
</dbReference>
<keyword evidence="13 17" id="KW-0961">Cell wall biogenesis/degradation</keyword>
<dbReference type="GO" id="GO:0005886">
    <property type="term" value="C:plasma membrane"/>
    <property type="evidence" value="ECO:0007669"/>
    <property type="project" value="UniProtKB-SubCell"/>
</dbReference>
<dbReference type="GO" id="GO:0046677">
    <property type="term" value="P:response to antibiotic"/>
    <property type="evidence" value="ECO:0007669"/>
    <property type="project" value="UniProtKB-UniRule"/>
</dbReference>
<dbReference type="PANTHER" id="PTHR30622:SF3">
    <property type="entry name" value="UNDECAPRENYL-DIPHOSPHATASE"/>
    <property type="match status" value="1"/>
</dbReference>
<dbReference type="Proteomes" id="UP000366051">
    <property type="component" value="Chromosome"/>
</dbReference>
<evidence type="ECO:0000256" key="7">
    <source>
        <dbReference type="ARBA" id="ARBA00022801"/>
    </source>
</evidence>
<evidence type="ECO:0000256" key="8">
    <source>
        <dbReference type="ARBA" id="ARBA00022960"/>
    </source>
</evidence>
<evidence type="ECO:0000256" key="11">
    <source>
        <dbReference type="ARBA" id="ARBA00023136"/>
    </source>
</evidence>
<dbReference type="InterPro" id="IPR003824">
    <property type="entry name" value="UppP"/>
</dbReference>
<evidence type="ECO:0000256" key="15">
    <source>
        <dbReference type="ARBA" id="ARBA00032932"/>
    </source>
</evidence>
<reference evidence="19" key="1">
    <citation type="submission" date="2019-11" db="EMBL/GenBank/DDBJ databases">
        <title>Genome sequence of Heliorestis convoluta strain HH, an alkaliphilic and minimalistic phototrophic bacterium from a soda lake in Egypt.</title>
        <authorList>
            <person name="Dewey E.D."/>
            <person name="Stokes L.M."/>
            <person name="Burchell B.M."/>
            <person name="Shaffer K.N."/>
            <person name="Huntington A.M."/>
            <person name="Baker J.M."/>
            <person name="Nadendla S."/>
            <person name="Giglio M.G."/>
            <person name="Touchman J.W."/>
            <person name="Blankenship R.E."/>
            <person name="Madigan M.T."/>
            <person name="Sattley W.M."/>
        </authorList>
    </citation>
    <scope>NUCLEOTIDE SEQUENCE [LARGE SCALE GENOMIC DNA]</scope>
    <source>
        <strain evidence="19">HH</strain>
    </source>
</reference>
<dbReference type="AlphaFoldDB" id="A0A5Q2MYZ9"/>
<dbReference type="NCBIfam" id="TIGR00753">
    <property type="entry name" value="undec_PP_bacA"/>
    <property type="match status" value="1"/>
</dbReference>
<feature type="transmembrane region" description="Helical" evidence="17">
    <location>
        <begin position="187"/>
        <end position="208"/>
    </location>
</feature>
<evidence type="ECO:0000256" key="6">
    <source>
        <dbReference type="ARBA" id="ARBA00022692"/>
    </source>
</evidence>
<keyword evidence="9 17" id="KW-0573">Peptidoglycan synthesis</keyword>
<evidence type="ECO:0000256" key="5">
    <source>
        <dbReference type="ARBA" id="ARBA00022475"/>
    </source>
</evidence>
<evidence type="ECO:0000256" key="16">
    <source>
        <dbReference type="ARBA" id="ARBA00047594"/>
    </source>
</evidence>
<feature type="transmembrane region" description="Helical" evidence="17">
    <location>
        <begin position="247"/>
        <end position="267"/>
    </location>
</feature>
<keyword evidence="5 17" id="KW-1003">Cell membrane</keyword>
<dbReference type="EMBL" id="CP045875">
    <property type="protein sequence ID" value="QGG47231.1"/>
    <property type="molecule type" value="Genomic_DNA"/>
</dbReference>
<evidence type="ECO:0000256" key="3">
    <source>
        <dbReference type="ARBA" id="ARBA00012374"/>
    </source>
</evidence>
<name>A0A5Q2MYZ9_9FIRM</name>
<evidence type="ECO:0000256" key="12">
    <source>
        <dbReference type="ARBA" id="ARBA00023251"/>
    </source>
</evidence>
<evidence type="ECO:0000256" key="2">
    <source>
        <dbReference type="ARBA" id="ARBA00010621"/>
    </source>
</evidence>
<dbReference type="GO" id="GO:0009252">
    <property type="term" value="P:peptidoglycan biosynthetic process"/>
    <property type="evidence" value="ECO:0007669"/>
    <property type="project" value="UniProtKB-KW"/>
</dbReference>
<keyword evidence="10 17" id="KW-1133">Transmembrane helix</keyword>
<dbReference type="NCBIfam" id="NF001389">
    <property type="entry name" value="PRK00281.1-2"/>
    <property type="match status" value="1"/>
</dbReference>
<evidence type="ECO:0000256" key="4">
    <source>
        <dbReference type="ARBA" id="ARBA00021581"/>
    </source>
</evidence>
<keyword evidence="8 17" id="KW-0133">Cell shape</keyword>
<feature type="transmembrane region" description="Helical" evidence="17">
    <location>
        <begin position="42"/>
        <end position="62"/>
    </location>
</feature>
<feature type="transmembrane region" description="Helical" evidence="17">
    <location>
        <begin position="117"/>
        <end position="135"/>
    </location>
</feature>
<evidence type="ECO:0000256" key="1">
    <source>
        <dbReference type="ARBA" id="ARBA00004651"/>
    </source>
</evidence>
<evidence type="ECO:0000256" key="10">
    <source>
        <dbReference type="ARBA" id="ARBA00022989"/>
    </source>
</evidence>
<protein>
    <recommendedName>
        <fullName evidence="4 17">Undecaprenyl-diphosphatase</fullName>
        <ecNumber evidence="3 17">3.6.1.27</ecNumber>
    </recommendedName>
    <alternativeName>
        <fullName evidence="15 17">Bacitracin resistance protein</fullName>
    </alternativeName>
    <alternativeName>
        <fullName evidence="14 17">Undecaprenyl pyrophosphate phosphatase</fullName>
    </alternativeName>
</protein>
<proteinExistence type="inferred from homology"/>
<keyword evidence="19" id="KW-1185">Reference proteome</keyword>
<dbReference type="GO" id="GO:0071555">
    <property type="term" value="P:cell wall organization"/>
    <property type="evidence" value="ECO:0007669"/>
    <property type="project" value="UniProtKB-KW"/>
</dbReference>
<comment type="similarity">
    <text evidence="2 17">Belongs to the UppP family.</text>
</comment>
<accession>A0A5Q2MYZ9</accession>
<evidence type="ECO:0000256" key="14">
    <source>
        <dbReference type="ARBA" id="ARBA00032707"/>
    </source>
</evidence>
<comment type="miscellaneous">
    <text evidence="17">Bacitracin is thought to be involved in the inhibition of peptidoglycan synthesis by sequestering undecaprenyl diphosphate, thereby reducing the pool of lipid carrier available.</text>
</comment>
<dbReference type="Pfam" id="PF02673">
    <property type="entry name" value="BacA"/>
    <property type="match status" value="1"/>
</dbReference>
<evidence type="ECO:0000313" key="19">
    <source>
        <dbReference type="Proteomes" id="UP000366051"/>
    </source>
</evidence>
<evidence type="ECO:0000256" key="17">
    <source>
        <dbReference type="HAMAP-Rule" id="MF_01006"/>
    </source>
</evidence>
<evidence type="ECO:0000256" key="9">
    <source>
        <dbReference type="ARBA" id="ARBA00022984"/>
    </source>
</evidence>
<comment type="function">
    <text evidence="17">Catalyzes the dephosphorylation of undecaprenyl diphosphate (UPP). Confers resistance to bacitracin.</text>
</comment>
<dbReference type="OrthoDB" id="9808289at2"/>
<comment type="catalytic activity">
    <reaction evidence="16 17">
        <text>di-trans,octa-cis-undecaprenyl diphosphate + H2O = di-trans,octa-cis-undecaprenyl phosphate + phosphate + H(+)</text>
        <dbReference type="Rhea" id="RHEA:28094"/>
        <dbReference type="ChEBI" id="CHEBI:15377"/>
        <dbReference type="ChEBI" id="CHEBI:15378"/>
        <dbReference type="ChEBI" id="CHEBI:43474"/>
        <dbReference type="ChEBI" id="CHEBI:58405"/>
        <dbReference type="ChEBI" id="CHEBI:60392"/>
        <dbReference type="EC" id="3.6.1.27"/>
    </reaction>
</comment>
<sequence length="268" mass="29760">MENLYVVALILAIVEGFTEFLPVSSTGHLILLGHLLGFDDEKAATFEIFIQLGAILSVLFLYKEKFIDMGQLFFKQGLKPPRHGFSVLHLLAALMPALLLGYLLHGLIKERLFSEETVIIGLVVGAVLLLVADRYSAKAKVDRFDDITLRQSFAVGLFQCLSLWPGFSRSGATISGGILVGLTPKVAAELSFIVAVPIMFAATGYDLLKSYHILTMADVPVFALGFVTAFFVAWLSIVWFLRFLENVGLAPFAYYRFILAAFYWIFFL</sequence>
<dbReference type="GO" id="GO:0050380">
    <property type="term" value="F:undecaprenyl-diphosphatase activity"/>
    <property type="evidence" value="ECO:0007669"/>
    <property type="project" value="UniProtKB-UniRule"/>
</dbReference>
<keyword evidence="11 17" id="KW-0472">Membrane</keyword>
<gene>
    <name evidence="17 18" type="primary">uppP</name>
    <name evidence="18" type="ORF">FTV88_1079</name>
</gene>
<feature type="transmembrane region" description="Helical" evidence="17">
    <location>
        <begin position="83"/>
        <end position="105"/>
    </location>
</feature>
<keyword evidence="6 17" id="KW-0812">Transmembrane</keyword>
<evidence type="ECO:0000256" key="13">
    <source>
        <dbReference type="ARBA" id="ARBA00023316"/>
    </source>
</evidence>
<dbReference type="NCBIfam" id="NF001390">
    <property type="entry name" value="PRK00281.1-4"/>
    <property type="match status" value="1"/>
</dbReference>
<dbReference type="EC" id="3.6.1.27" evidence="3 17"/>
<dbReference type="PANTHER" id="PTHR30622">
    <property type="entry name" value="UNDECAPRENYL-DIPHOSPHATASE"/>
    <property type="match status" value="1"/>
</dbReference>